<accession>A0ABW1EN66</accession>
<dbReference type="InterPro" id="IPR000182">
    <property type="entry name" value="GNAT_dom"/>
</dbReference>
<sequence length="188" mass="21061">MLKNLKEAFPDVIRSERMDLVPVTRESLLCQMDEGPHARKELSAVLDASVPEEWPPEHWEPHVVDYLLKLIAEHPDAVGWCRYLLLRRGTGRVLIGTFGCTFPKPETGEAELGYGVLPSWQRQGFAAEAVMAMMPWLRMQRAIHAFVAQTFPSLYGSVRVLEKCGFVSAGAGEEPGAILFRKTINNIV</sequence>
<dbReference type="RefSeq" id="WP_263332649.1">
    <property type="nucleotide sequence ID" value="NZ_JAGSYH010000001.1"/>
</dbReference>
<dbReference type="Proteomes" id="UP001596091">
    <property type="component" value="Unassembled WGS sequence"/>
</dbReference>
<dbReference type="Gene3D" id="3.40.630.30">
    <property type="match status" value="1"/>
</dbReference>
<name>A0ABW1EN66_9BACT</name>
<keyword evidence="2" id="KW-0012">Acyltransferase</keyword>
<organism evidence="2 3">
    <name type="scientific">Acidicapsa dinghuensis</name>
    <dbReference type="NCBI Taxonomy" id="2218256"/>
    <lineage>
        <taxon>Bacteria</taxon>
        <taxon>Pseudomonadati</taxon>
        <taxon>Acidobacteriota</taxon>
        <taxon>Terriglobia</taxon>
        <taxon>Terriglobales</taxon>
        <taxon>Acidobacteriaceae</taxon>
        <taxon>Acidicapsa</taxon>
    </lineage>
</organism>
<feature type="domain" description="N-acetyltransferase" evidence="1">
    <location>
        <begin position="18"/>
        <end position="185"/>
    </location>
</feature>
<dbReference type="EMBL" id="JBHSPH010000010">
    <property type="protein sequence ID" value="MFC5864732.1"/>
    <property type="molecule type" value="Genomic_DNA"/>
</dbReference>
<evidence type="ECO:0000259" key="1">
    <source>
        <dbReference type="PROSITE" id="PS51186"/>
    </source>
</evidence>
<dbReference type="PANTHER" id="PTHR43792">
    <property type="entry name" value="GNAT FAMILY, PUTATIVE (AFU_ORTHOLOGUE AFUA_3G00765)-RELATED-RELATED"/>
    <property type="match status" value="1"/>
</dbReference>
<dbReference type="EC" id="2.3.-.-" evidence="2"/>
<proteinExistence type="predicted"/>
<dbReference type="InterPro" id="IPR051531">
    <property type="entry name" value="N-acetyltransferase"/>
</dbReference>
<reference evidence="3" key="1">
    <citation type="journal article" date="2019" name="Int. J. Syst. Evol. Microbiol.">
        <title>The Global Catalogue of Microorganisms (GCM) 10K type strain sequencing project: providing services to taxonomists for standard genome sequencing and annotation.</title>
        <authorList>
            <consortium name="The Broad Institute Genomics Platform"/>
            <consortium name="The Broad Institute Genome Sequencing Center for Infectious Disease"/>
            <person name="Wu L."/>
            <person name="Ma J."/>
        </authorList>
    </citation>
    <scope>NUCLEOTIDE SEQUENCE [LARGE SCALE GENOMIC DNA]</scope>
    <source>
        <strain evidence="3">JCM 4087</strain>
    </source>
</reference>
<dbReference type="Pfam" id="PF13302">
    <property type="entry name" value="Acetyltransf_3"/>
    <property type="match status" value="1"/>
</dbReference>
<evidence type="ECO:0000313" key="3">
    <source>
        <dbReference type="Proteomes" id="UP001596091"/>
    </source>
</evidence>
<protein>
    <submittedName>
        <fullName evidence="2">GNAT family N-acetyltransferase</fullName>
        <ecNumber evidence="2">2.3.-.-</ecNumber>
    </submittedName>
</protein>
<dbReference type="GO" id="GO:0016746">
    <property type="term" value="F:acyltransferase activity"/>
    <property type="evidence" value="ECO:0007669"/>
    <property type="project" value="UniProtKB-KW"/>
</dbReference>
<dbReference type="CDD" id="cd04301">
    <property type="entry name" value="NAT_SF"/>
    <property type="match status" value="1"/>
</dbReference>
<dbReference type="InterPro" id="IPR016181">
    <property type="entry name" value="Acyl_CoA_acyltransferase"/>
</dbReference>
<dbReference type="PROSITE" id="PS51186">
    <property type="entry name" value="GNAT"/>
    <property type="match status" value="1"/>
</dbReference>
<dbReference type="SUPFAM" id="SSF55729">
    <property type="entry name" value="Acyl-CoA N-acyltransferases (Nat)"/>
    <property type="match status" value="1"/>
</dbReference>
<evidence type="ECO:0000313" key="2">
    <source>
        <dbReference type="EMBL" id="MFC5864732.1"/>
    </source>
</evidence>
<keyword evidence="3" id="KW-1185">Reference proteome</keyword>
<gene>
    <name evidence="2" type="ORF">ACFPT7_20655</name>
</gene>
<comment type="caution">
    <text evidence="2">The sequence shown here is derived from an EMBL/GenBank/DDBJ whole genome shotgun (WGS) entry which is preliminary data.</text>
</comment>
<dbReference type="PANTHER" id="PTHR43792:SF13">
    <property type="entry name" value="ACETYLTRANSFERASE"/>
    <property type="match status" value="1"/>
</dbReference>
<keyword evidence="2" id="KW-0808">Transferase</keyword>